<dbReference type="Proteomes" id="UP000646308">
    <property type="component" value="Unassembled WGS sequence"/>
</dbReference>
<protein>
    <submittedName>
        <fullName evidence="6">DEAD/DEAH box helicase</fullName>
    </submittedName>
</protein>
<dbReference type="PANTHER" id="PTHR30580">
    <property type="entry name" value="PRIMOSOMAL PROTEIN N"/>
    <property type="match status" value="1"/>
</dbReference>
<dbReference type="GO" id="GO:0006310">
    <property type="term" value="P:DNA recombination"/>
    <property type="evidence" value="ECO:0007669"/>
    <property type="project" value="TreeGrafter"/>
</dbReference>
<dbReference type="GO" id="GO:0043138">
    <property type="term" value="F:3'-5' DNA helicase activity"/>
    <property type="evidence" value="ECO:0007669"/>
    <property type="project" value="TreeGrafter"/>
</dbReference>
<evidence type="ECO:0000259" key="5">
    <source>
        <dbReference type="PROSITE" id="PS51194"/>
    </source>
</evidence>
<keyword evidence="3" id="KW-0238">DNA-binding</keyword>
<dbReference type="InterPro" id="IPR027417">
    <property type="entry name" value="P-loop_NTPase"/>
</dbReference>
<organism evidence="6 7">
    <name type="scientific">Staphylococcus agnetis</name>
    <dbReference type="NCBI Taxonomy" id="985762"/>
    <lineage>
        <taxon>Bacteria</taxon>
        <taxon>Bacillati</taxon>
        <taxon>Bacillota</taxon>
        <taxon>Bacilli</taxon>
        <taxon>Bacillales</taxon>
        <taxon>Staphylococcaceae</taxon>
        <taxon>Staphylococcus</taxon>
    </lineage>
</organism>
<dbReference type="Pfam" id="PF00271">
    <property type="entry name" value="Helicase_C"/>
    <property type="match status" value="1"/>
</dbReference>
<dbReference type="GO" id="GO:0006270">
    <property type="term" value="P:DNA replication initiation"/>
    <property type="evidence" value="ECO:0007669"/>
    <property type="project" value="TreeGrafter"/>
</dbReference>
<dbReference type="Pfam" id="PF04851">
    <property type="entry name" value="ResIII"/>
    <property type="match status" value="1"/>
</dbReference>
<evidence type="ECO:0000256" key="3">
    <source>
        <dbReference type="ARBA" id="ARBA00023125"/>
    </source>
</evidence>
<accession>A0A2T4MLC0</accession>
<evidence type="ECO:0000256" key="2">
    <source>
        <dbReference type="ARBA" id="ARBA00022840"/>
    </source>
</evidence>
<reference evidence="6" key="1">
    <citation type="submission" date="2019-11" db="EMBL/GenBank/DDBJ databases">
        <title>Whole genome comparisons of Staphylococcus agnetis isolates from cattle and chickens.</title>
        <authorList>
            <person name="Rhoads D."/>
            <person name="Shwani A."/>
            <person name="Adkins P."/>
            <person name="Calcutt M."/>
            <person name="Middleton J."/>
        </authorList>
    </citation>
    <scope>NUCLEOTIDE SEQUENCE</scope>
    <source>
        <strain evidence="6">1387</strain>
    </source>
</reference>
<name>A0A2T4MLC0_9STAP</name>
<evidence type="ECO:0000256" key="1">
    <source>
        <dbReference type="ARBA" id="ARBA00022741"/>
    </source>
</evidence>
<dbReference type="InterPro" id="IPR014001">
    <property type="entry name" value="Helicase_ATP-bd"/>
</dbReference>
<dbReference type="GO" id="GO:0005524">
    <property type="term" value="F:ATP binding"/>
    <property type="evidence" value="ECO:0007669"/>
    <property type="project" value="UniProtKB-KW"/>
</dbReference>
<dbReference type="InterPro" id="IPR001650">
    <property type="entry name" value="Helicase_C-like"/>
</dbReference>
<keyword evidence="2" id="KW-0067">ATP-binding</keyword>
<dbReference type="Gene3D" id="3.40.50.300">
    <property type="entry name" value="P-loop containing nucleotide triphosphate hydrolases"/>
    <property type="match status" value="2"/>
</dbReference>
<keyword evidence="1" id="KW-0547">Nucleotide-binding</keyword>
<dbReference type="SUPFAM" id="SSF52540">
    <property type="entry name" value="P-loop containing nucleoside triphosphate hydrolases"/>
    <property type="match status" value="1"/>
</dbReference>
<evidence type="ECO:0000313" key="6">
    <source>
        <dbReference type="EMBL" id="NJI01987.1"/>
    </source>
</evidence>
<dbReference type="PROSITE" id="PS51192">
    <property type="entry name" value="HELICASE_ATP_BIND_1"/>
    <property type="match status" value="1"/>
</dbReference>
<dbReference type="PROSITE" id="PS51194">
    <property type="entry name" value="HELICASE_CTER"/>
    <property type="match status" value="1"/>
</dbReference>
<evidence type="ECO:0000313" key="7">
    <source>
        <dbReference type="Proteomes" id="UP000646308"/>
    </source>
</evidence>
<dbReference type="AlphaFoldDB" id="A0A2T4MLC0"/>
<dbReference type="GO" id="GO:0016787">
    <property type="term" value="F:hydrolase activity"/>
    <property type="evidence" value="ECO:0007669"/>
    <property type="project" value="InterPro"/>
</dbReference>
<gene>
    <name evidence="6" type="ORF">GLV84_03825</name>
</gene>
<keyword evidence="6" id="KW-0378">Hydrolase</keyword>
<dbReference type="SMART" id="SM00490">
    <property type="entry name" value="HELICc"/>
    <property type="match status" value="1"/>
</dbReference>
<proteinExistence type="predicted"/>
<dbReference type="PANTHER" id="PTHR30580:SF1">
    <property type="entry name" value="COMF OPERON PROTEIN 1"/>
    <property type="match status" value="1"/>
</dbReference>
<dbReference type="GO" id="GO:0003677">
    <property type="term" value="F:DNA binding"/>
    <property type="evidence" value="ECO:0007669"/>
    <property type="project" value="UniProtKB-KW"/>
</dbReference>
<evidence type="ECO:0000259" key="4">
    <source>
        <dbReference type="PROSITE" id="PS51192"/>
    </source>
</evidence>
<keyword evidence="6" id="KW-0347">Helicase</keyword>
<feature type="domain" description="Helicase C-terminal" evidence="5">
    <location>
        <begin position="291"/>
        <end position="438"/>
    </location>
</feature>
<feature type="domain" description="Helicase ATP-binding" evidence="4">
    <location>
        <begin position="118"/>
        <end position="269"/>
    </location>
</feature>
<dbReference type="InterPro" id="IPR006935">
    <property type="entry name" value="Helicase/UvrB_N"/>
</dbReference>
<dbReference type="GO" id="GO:0006302">
    <property type="term" value="P:double-strand break repair"/>
    <property type="evidence" value="ECO:0007669"/>
    <property type="project" value="TreeGrafter"/>
</dbReference>
<dbReference type="SMART" id="SM00487">
    <property type="entry name" value="DEXDc"/>
    <property type="match status" value="1"/>
</dbReference>
<sequence>MEYISERRHSLKRYGQLVRLPDTLTDEKIAETTPGVCQTDKGFKCIQCGTTERFHFYCYKSPFFKEDIIYCRNCIAMGRMDTKRHVVITQTKRMKSDGYYQLPFSLSEQQTYASRKIVSAVESKQPLLLHAVTGAGKTEMMFEAISVARQKGDNIAIVSPRVDVVVEVSQRVCQTFTREEIDILHQSSRQKYNGHFVIATVHQLYRFKNHFDVIFIDEVDAFPLSMDRQLQQTIARAARATHACIYMTATPPKPLMRSFHATQIITLPARFHRHPLVVPKFRYMKIKYSQAQHSLISELKNQMNRQRTTLLFFSNIENMKRFYSAYRTTFKNMCYVYSEDDDRLEKVQQLRNGMYQIVLTTTILERGFTMAFLDVWVMDSHHFTADALVQIAGRVGRKQESPNGLVRFYHEGRTLAMYKARRNIRQMNRMAYLKGWVD</sequence>
<comment type="caution">
    <text evidence="6">The sequence shown here is derived from an EMBL/GenBank/DDBJ whole genome shotgun (WGS) entry which is preliminary data.</text>
</comment>
<dbReference type="EMBL" id="WMFL01000058">
    <property type="protein sequence ID" value="NJI01987.1"/>
    <property type="molecule type" value="Genomic_DNA"/>
</dbReference>